<reference evidence="6 7" key="1">
    <citation type="submission" date="2013-05" db="EMBL/GenBank/DDBJ databases">
        <title>Genome assembly of Chondromyces apiculatus DSM 436.</title>
        <authorList>
            <person name="Sharma G."/>
            <person name="Khatri I."/>
            <person name="Kaur C."/>
            <person name="Mayilraj S."/>
            <person name="Subramanian S."/>
        </authorList>
    </citation>
    <scope>NUCLEOTIDE SEQUENCE [LARGE SCALE GENOMIC DNA]</scope>
    <source>
        <strain evidence="6 7">DSM 436</strain>
    </source>
</reference>
<dbReference type="PANTHER" id="PTHR11851">
    <property type="entry name" value="METALLOPROTEASE"/>
    <property type="match status" value="1"/>
</dbReference>
<feature type="domain" description="Peptidase M16 C-terminal" evidence="5">
    <location>
        <begin position="235"/>
        <end position="399"/>
    </location>
</feature>
<dbReference type="Proteomes" id="UP000019678">
    <property type="component" value="Unassembled WGS sequence"/>
</dbReference>
<dbReference type="InterPro" id="IPR011249">
    <property type="entry name" value="Metalloenz_LuxS/M16"/>
</dbReference>
<feature type="signal peptide" evidence="3">
    <location>
        <begin position="1"/>
        <end position="20"/>
    </location>
</feature>
<comment type="similarity">
    <text evidence="1">Belongs to the peptidase M16 family.</text>
</comment>
<dbReference type="AlphaFoldDB" id="A0A017TDW8"/>
<dbReference type="STRING" id="1192034.CAP_1508"/>
<proteinExistence type="inferred from homology"/>
<dbReference type="InterPro" id="IPR011765">
    <property type="entry name" value="Pept_M16_N"/>
</dbReference>
<evidence type="ECO:0000256" key="1">
    <source>
        <dbReference type="ARBA" id="ARBA00007261"/>
    </source>
</evidence>
<evidence type="ECO:0000259" key="5">
    <source>
        <dbReference type="Pfam" id="PF05193"/>
    </source>
</evidence>
<comment type="caution">
    <text evidence="6">The sequence shown here is derived from an EMBL/GenBank/DDBJ whole genome shotgun (WGS) entry which is preliminary data.</text>
</comment>
<evidence type="ECO:0000259" key="4">
    <source>
        <dbReference type="Pfam" id="PF00675"/>
    </source>
</evidence>
<dbReference type="PANTHER" id="PTHR11851:SF49">
    <property type="entry name" value="MITOCHONDRIAL-PROCESSING PEPTIDASE SUBUNIT ALPHA"/>
    <property type="match status" value="1"/>
</dbReference>
<feature type="domain" description="Peptidase M16 N-terminal" evidence="4">
    <location>
        <begin position="68"/>
        <end position="180"/>
    </location>
</feature>
<evidence type="ECO:0000256" key="2">
    <source>
        <dbReference type="SAM" id="MobiDB-lite"/>
    </source>
</evidence>
<name>A0A017TDW8_9BACT</name>
<dbReference type="Gene3D" id="3.30.830.10">
    <property type="entry name" value="Metalloenzyme, LuxS/M16 peptidase-like"/>
    <property type="match status" value="2"/>
</dbReference>
<dbReference type="OrthoDB" id="9811314at2"/>
<dbReference type="InterPro" id="IPR007863">
    <property type="entry name" value="Peptidase_M16_C"/>
</dbReference>
<protein>
    <submittedName>
        <fullName evidence="6">Uncharacterized protein</fullName>
    </submittedName>
</protein>
<keyword evidence="7" id="KW-1185">Reference proteome</keyword>
<feature type="chain" id="PRO_5001500236" evidence="3">
    <location>
        <begin position="21"/>
        <end position="475"/>
    </location>
</feature>
<dbReference type="eggNOG" id="COG0612">
    <property type="taxonomic scope" value="Bacteria"/>
</dbReference>
<sequence length="475" mass="49690">MRVAGLITLGILVWAGQAQAQDKPQSARAQAQEAGGQHPKGEPKAGAATAGATLKLPVQRERLDNGLRVVMSVDHSAPTVAVAITYDVGSADEPQGKGGMAWLAAQMMFEGSKNVAAGEHRRLVAARGGQSAARVSADLSSFVSVLPAGDLELALWLEADRMRALKVSEASFAEQRRAAVAALGAPDAPGGSAALRSRLGELVFEGYAPYAHPARGTAAALESAEIGWVREIVALYGPERAVLSVVGDVEPAQVMALVRRHFAGIAAHPAVVRREAVLPEQTGQRTAVPKDGSGRLPALIQGWAVPPMRHADYPALTVAAEVLGGGEGARLHRLLVLERGMAREARAGVEARRGPGLLAIEVGLLGAEKVAEAEKTIGAEIQALATRGPGEVDLARAKTRACAEELLEMQPSEARAVRLGEAELLLGDAGQLGERCTRLGAVSREDVQRVVRAYLTPARSSVVEVAPRGGEESRR</sequence>
<evidence type="ECO:0000313" key="7">
    <source>
        <dbReference type="Proteomes" id="UP000019678"/>
    </source>
</evidence>
<dbReference type="Pfam" id="PF05193">
    <property type="entry name" value="Peptidase_M16_C"/>
    <property type="match status" value="1"/>
</dbReference>
<dbReference type="EMBL" id="ASRX01000014">
    <property type="protein sequence ID" value="EYF06811.1"/>
    <property type="molecule type" value="Genomic_DNA"/>
</dbReference>
<keyword evidence="3" id="KW-0732">Signal</keyword>
<evidence type="ECO:0000256" key="3">
    <source>
        <dbReference type="SAM" id="SignalP"/>
    </source>
</evidence>
<dbReference type="SUPFAM" id="SSF63411">
    <property type="entry name" value="LuxS/MPP-like metallohydrolase"/>
    <property type="match status" value="2"/>
</dbReference>
<dbReference type="GO" id="GO:0046872">
    <property type="term" value="F:metal ion binding"/>
    <property type="evidence" value="ECO:0007669"/>
    <property type="project" value="InterPro"/>
</dbReference>
<evidence type="ECO:0000313" key="6">
    <source>
        <dbReference type="EMBL" id="EYF06811.1"/>
    </source>
</evidence>
<dbReference type="Pfam" id="PF00675">
    <property type="entry name" value="Peptidase_M16"/>
    <property type="match status" value="1"/>
</dbReference>
<feature type="region of interest" description="Disordered" evidence="2">
    <location>
        <begin position="23"/>
        <end position="52"/>
    </location>
</feature>
<organism evidence="6 7">
    <name type="scientific">Chondromyces apiculatus DSM 436</name>
    <dbReference type="NCBI Taxonomy" id="1192034"/>
    <lineage>
        <taxon>Bacteria</taxon>
        <taxon>Pseudomonadati</taxon>
        <taxon>Myxococcota</taxon>
        <taxon>Polyangia</taxon>
        <taxon>Polyangiales</taxon>
        <taxon>Polyangiaceae</taxon>
        <taxon>Chondromyces</taxon>
    </lineage>
</organism>
<gene>
    <name evidence="6" type="ORF">CAP_1508</name>
</gene>
<accession>A0A017TDW8</accession>
<dbReference type="RefSeq" id="WP_052374699.1">
    <property type="nucleotide sequence ID" value="NZ_ASRX01000014.1"/>
</dbReference>
<dbReference type="InterPro" id="IPR050361">
    <property type="entry name" value="MPP/UQCRC_Complex"/>
</dbReference>